<dbReference type="EMBL" id="CAKMRJ010000366">
    <property type="protein sequence ID" value="CAH1419516.1"/>
    <property type="molecule type" value="Genomic_DNA"/>
</dbReference>
<evidence type="ECO:0008006" key="3">
    <source>
        <dbReference type="Google" id="ProtNLM"/>
    </source>
</evidence>
<proteinExistence type="predicted"/>
<sequence>MVTCPFLCLNRAKAKVIRFLPHHDFSKKDGDVERDGSICKKKTHRNELIDTLELFIKNILCALIDAIFPSVEINTDSDYFILRAILSTRNDSVDDINDYLISRYHGDERIYYSFDEAVVDINSFHPAKILNTLSVSLVYSSLPTTETWMHDNTVKESRPIKRIVQRYSIEM</sequence>
<dbReference type="AlphaFoldDB" id="A0AAU9M1U6"/>
<dbReference type="Proteomes" id="UP001157418">
    <property type="component" value="Unassembled WGS sequence"/>
</dbReference>
<organism evidence="1 2">
    <name type="scientific">Lactuca virosa</name>
    <dbReference type="NCBI Taxonomy" id="75947"/>
    <lineage>
        <taxon>Eukaryota</taxon>
        <taxon>Viridiplantae</taxon>
        <taxon>Streptophyta</taxon>
        <taxon>Embryophyta</taxon>
        <taxon>Tracheophyta</taxon>
        <taxon>Spermatophyta</taxon>
        <taxon>Magnoliopsida</taxon>
        <taxon>eudicotyledons</taxon>
        <taxon>Gunneridae</taxon>
        <taxon>Pentapetalae</taxon>
        <taxon>asterids</taxon>
        <taxon>campanulids</taxon>
        <taxon>Asterales</taxon>
        <taxon>Asteraceae</taxon>
        <taxon>Cichorioideae</taxon>
        <taxon>Cichorieae</taxon>
        <taxon>Lactucinae</taxon>
        <taxon>Lactuca</taxon>
    </lineage>
</organism>
<protein>
    <recommendedName>
        <fullName evidence="3">ATP-dependent DNA helicase</fullName>
    </recommendedName>
</protein>
<evidence type="ECO:0000313" key="2">
    <source>
        <dbReference type="Proteomes" id="UP001157418"/>
    </source>
</evidence>
<accession>A0AAU9M1U6</accession>
<keyword evidence="2" id="KW-1185">Reference proteome</keyword>
<reference evidence="1 2" key="1">
    <citation type="submission" date="2022-01" db="EMBL/GenBank/DDBJ databases">
        <authorList>
            <person name="Xiong W."/>
            <person name="Schranz E."/>
        </authorList>
    </citation>
    <scope>NUCLEOTIDE SEQUENCE [LARGE SCALE GENOMIC DNA]</scope>
</reference>
<gene>
    <name evidence="1" type="ORF">LVIROSA_LOCUS7039</name>
</gene>
<name>A0AAU9M1U6_9ASTR</name>
<evidence type="ECO:0000313" key="1">
    <source>
        <dbReference type="EMBL" id="CAH1419516.1"/>
    </source>
</evidence>
<comment type="caution">
    <text evidence="1">The sequence shown here is derived from an EMBL/GenBank/DDBJ whole genome shotgun (WGS) entry which is preliminary data.</text>
</comment>